<feature type="binding site" evidence="9">
    <location>
        <position position="165"/>
    </location>
    <ligand>
        <name>Zn(2+)</name>
        <dbReference type="ChEBI" id="CHEBI:29105"/>
        <label>1</label>
    </ligand>
</feature>
<feature type="zinc finger region" description="CR-type" evidence="10">
    <location>
        <begin position="152"/>
        <end position="234"/>
    </location>
</feature>
<comment type="subcellular location">
    <subcellularLocation>
        <location evidence="9">Cytoplasm</location>
    </subcellularLocation>
</comment>
<dbReference type="GO" id="GO:0005524">
    <property type="term" value="F:ATP binding"/>
    <property type="evidence" value="ECO:0007669"/>
    <property type="project" value="InterPro"/>
</dbReference>
<feature type="binding site" evidence="9">
    <location>
        <position position="185"/>
    </location>
    <ligand>
        <name>Zn(2+)</name>
        <dbReference type="ChEBI" id="CHEBI:29105"/>
        <label>2</label>
    </ligand>
</feature>
<dbReference type="CDD" id="cd10719">
    <property type="entry name" value="DnaJ_zf"/>
    <property type="match status" value="1"/>
</dbReference>
<feature type="binding site" evidence="9">
    <location>
        <position position="225"/>
    </location>
    <ligand>
        <name>Zn(2+)</name>
        <dbReference type="ChEBI" id="CHEBI:29105"/>
        <label>1</label>
    </ligand>
</feature>
<dbReference type="AlphaFoldDB" id="A0A2M8LEX9"/>
<evidence type="ECO:0000256" key="7">
    <source>
        <dbReference type="ARBA" id="ARBA00061004"/>
    </source>
</evidence>
<feature type="coiled-coil region" evidence="11">
    <location>
        <begin position="36"/>
        <end position="63"/>
    </location>
</feature>
<dbReference type="GO" id="GO:0009408">
    <property type="term" value="P:response to heat"/>
    <property type="evidence" value="ECO:0007669"/>
    <property type="project" value="InterPro"/>
</dbReference>
<dbReference type="PROSITE" id="PS50076">
    <property type="entry name" value="DNAJ_2"/>
    <property type="match status" value="1"/>
</dbReference>
<keyword evidence="9" id="KW-0346">Stress response</keyword>
<dbReference type="InterPro" id="IPR036869">
    <property type="entry name" value="J_dom_sf"/>
</dbReference>
<dbReference type="PANTHER" id="PTHR43096:SF52">
    <property type="entry name" value="DNAJ HOMOLOG 1, MITOCHONDRIAL-RELATED"/>
    <property type="match status" value="1"/>
</dbReference>
<evidence type="ECO:0000256" key="4">
    <source>
        <dbReference type="ARBA" id="ARBA00022833"/>
    </source>
</evidence>
<dbReference type="GO" id="GO:0005737">
    <property type="term" value="C:cytoplasm"/>
    <property type="evidence" value="ECO:0007669"/>
    <property type="project" value="UniProtKB-SubCell"/>
</dbReference>
<dbReference type="Pfam" id="PF00684">
    <property type="entry name" value="DnaJ_CXXCXGXG"/>
    <property type="match status" value="1"/>
</dbReference>
<comment type="similarity">
    <text evidence="7 9">Belongs to the DnaJ family.</text>
</comment>
<feature type="binding site" evidence="9">
    <location>
        <position position="208"/>
    </location>
    <ligand>
        <name>Zn(2+)</name>
        <dbReference type="ChEBI" id="CHEBI:29105"/>
        <label>2</label>
    </ligand>
</feature>
<comment type="caution">
    <text evidence="9">Lacks conserved residue(s) required for the propagation of feature annotation.</text>
</comment>
<accession>A0A2M8LEX9</accession>
<comment type="caution">
    <text evidence="14">The sequence shown here is derived from an EMBL/GenBank/DDBJ whole genome shotgun (WGS) entry which is preliminary data.</text>
</comment>
<comment type="subunit">
    <text evidence="9">Homodimer.</text>
</comment>
<dbReference type="HAMAP" id="MF_01152">
    <property type="entry name" value="DnaJ"/>
    <property type="match status" value="1"/>
</dbReference>
<dbReference type="PRINTS" id="PR00625">
    <property type="entry name" value="JDOMAIN"/>
</dbReference>
<feature type="binding site" evidence="9">
    <location>
        <position position="211"/>
    </location>
    <ligand>
        <name>Zn(2+)</name>
        <dbReference type="ChEBI" id="CHEBI:29105"/>
        <label>2</label>
    </ligand>
</feature>
<dbReference type="PROSITE" id="PS00636">
    <property type="entry name" value="DNAJ_1"/>
    <property type="match status" value="1"/>
</dbReference>
<dbReference type="GO" id="GO:0051082">
    <property type="term" value="F:unfolded protein binding"/>
    <property type="evidence" value="ECO:0007669"/>
    <property type="project" value="UniProtKB-UniRule"/>
</dbReference>
<reference evidence="14 15" key="1">
    <citation type="submission" date="2017-09" db="EMBL/GenBank/DDBJ databases">
        <title>Depth-based differentiation of microbial function through sediment-hosted aquifers and enrichment of novel symbionts in the deep terrestrial subsurface.</title>
        <authorList>
            <person name="Probst A.J."/>
            <person name="Ladd B."/>
            <person name="Jarett J.K."/>
            <person name="Geller-Mcgrath D.E."/>
            <person name="Sieber C.M."/>
            <person name="Emerson J.B."/>
            <person name="Anantharaman K."/>
            <person name="Thomas B.C."/>
            <person name="Malmstrom R."/>
            <person name="Stieglmeier M."/>
            <person name="Klingl A."/>
            <person name="Woyke T."/>
            <person name="Ryan C.M."/>
            <person name="Banfield J.F."/>
        </authorList>
    </citation>
    <scope>NUCLEOTIDE SEQUENCE [LARGE SCALE GENOMIC DNA]</scope>
    <source>
        <strain evidence="14">CG10_big_fil_rev_8_21_14_0_10_48_11</strain>
    </source>
</reference>
<keyword evidence="11" id="KW-0175">Coiled coil</keyword>
<keyword evidence="4 9" id="KW-0862">Zinc</keyword>
<dbReference type="GO" id="GO:0006260">
    <property type="term" value="P:DNA replication"/>
    <property type="evidence" value="ECO:0007669"/>
    <property type="project" value="UniProtKB-KW"/>
</dbReference>
<evidence type="ECO:0000256" key="8">
    <source>
        <dbReference type="ARBA" id="ARBA00067609"/>
    </source>
</evidence>
<dbReference type="InterPro" id="IPR008971">
    <property type="entry name" value="HSP40/DnaJ_pept-bd"/>
</dbReference>
<dbReference type="Pfam" id="PF01556">
    <property type="entry name" value="DnaJ_C"/>
    <property type="match status" value="1"/>
</dbReference>
<dbReference type="SMART" id="SM00271">
    <property type="entry name" value="DnaJ"/>
    <property type="match status" value="1"/>
</dbReference>
<dbReference type="GO" id="GO:0042026">
    <property type="term" value="P:protein refolding"/>
    <property type="evidence" value="ECO:0007669"/>
    <property type="project" value="TreeGrafter"/>
</dbReference>
<dbReference type="EMBL" id="PFET01000007">
    <property type="protein sequence ID" value="PJE75989.1"/>
    <property type="molecule type" value="Genomic_DNA"/>
</dbReference>
<evidence type="ECO:0000256" key="5">
    <source>
        <dbReference type="ARBA" id="ARBA00023186"/>
    </source>
</evidence>
<dbReference type="InterPro" id="IPR002939">
    <property type="entry name" value="DnaJ_C"/>
</dbReference>
<evidence type="ECO:0000256" key="2">
    <source>
        <dbReference type="ARBA" id="ARBA00022737"/>
    </source>
</evidence>
<sequence length="373" mass="39843">MAKDYYKILGVDKNASAEELKKAYRKLAHKYHPDKIAEGTAEHKESEQKFKELNEAYQVLSDANKRQQYDQFGTTYEQASRQGGGGFGGGGFSGFGQGANVNVDFDDLEDLFGGVFRGFSGFGGGGRRSRAQVRGADIQVTETISFKETAFGVSRQLKLYKTVPCAACNGSGAEKGSKVVTCKTCSGSGQVAEVQNTIFGSFQTVRACSACNGTGSIPEKVCSTCRGRRITKETTTINVDIPAGISDGETLRLTGQGEVVGGGTTGDLYVTVRVEADPHFERRGNDVLSVVQVAMSEAVLGSVREIETLDGAVSLTIPSGTKAGTVLRLAGKGITHLRGRGRGDHLVEVKIVVPTKLSKVQRKLFEELRDAGF</sequence>
<dbReference type="GO" id="GO:0031072">
    <property type="term" value="F:heat shock protein binding"/>
    <property type="evidence" value="ECO:0007669"/>
    <property type="project" value="InterPro"/>
</dbReference>
<evidence type="ECO:0000313" key="15">
    <source>
        <dbReference type="Proteomes" id="UP000231152"/>
    </source>
</evidence>
<feature type="binding site" evidence="9">
    <location>
        <position position="182"/>
    </location>
    <ligand>
        <name>Zn(2+)</name>
        <dbReference type="ChEBI" id="CHEBI:29105"/>
        <label>2</label>
    </ligand>
</feature>
<evidence type="ECO:0000256" key="10">
    <source>
        <dbReference type="PROSITE-ProRule" id="PRU00546"/>
    </source>
</evidence>
<dbReference type="NCBIfam" id="NF008035">
    <property type="entry name" value="PRK10767.1"/>
    <property type="match status" value="1"/>
</dbReference>
<feature type="domain" description="J" evidence="12">
    <location>
        <begin position="4"/>
        <end position="73"/>
    </location>
</feature>
<dbReference type="SUPFAM" id="SSF46565">
    <property type="entry name" value="Chaperone J-domain"/>
    <property type="match status" value="1"/>
</dbReference>
<evidence type="ECO:0000256" key="1">
    <source>
        <dbReference type="ARBA" id="ARBA00022723"/>
    </source>
</evidence>
<dbReference type="CDD" id="cd10747">
    <property type="entry name" value="DnaJ_C"/>
    <property type="match status" value="1"/>
</dbReference>
<dbReference type="CDD" id="cd06257">
    <property type="entry name" value="DnaJ"/>
    <property type="match status" value="1"/>
</dbReference>
<evidence type="ECO:0000313" key="14">
    <source>
        <dbReference type="EMBL" id="PJE75989.1"/>
    </source>
</evidence>
<proteinExistence type="inferred from homology"/>
<dbReference type="Gene3D" id="1.10.287.110">
    <property type="entry name" value="DnaJ domain"/>
    <property type="match status" value="1"/>
</dbReference>
<dbReference type="SUPFAM" id="SSF49493">
    <property type="entry name" value="HSP40/DnaJ peptide-binding domain"/>
    <property type="match status" value="2"/>
</dbReference>
<keyword evidence="3 9" id="KW-0863">Zinc-finger</keyword>
<organism evidence="14 15">
    <name type="scientific">Candidatus Uhrbacteria bacterium CG10_big_fil_rev_8_21_14_0_10_48_11</name>
    <dbReference type="NCBI Taxonomy" id="1975037"/>
    <lineage>
        <taxon>Bacteria</taxon>
        <taxon>Candidatus Uhriibacteriota</taxon>
    </lineage>
</organism>
<dbReference type="PANTHER" id="PTHR43096">
    <property type="entry name" value="DNAJ HOMOLOG 1, MITOCHONDRIAL-RELATED"/>
    <property type="match status" value="1"/>
</dbReference>
<comment type="function">
    <text evidence="6 9">Participates actively in the response to hyperosmotic and heat shock by preventing the aggregation of stress-denatured proteins and by disaggregating proteins, also in an autonomous, DnaK-independent fashion. Unfolded proteins bind initially to DnaJ; upon interaction with the DnaJ-bound protein, DnaK hydrolyzes its bound ATP, resulting in the formation of a stable complex. GrpE releases ADP from DnaK; ATP binding to DnaK triggers the release of the substrate protein, thus completing the reaction cycle. Several rounds of ATP-dependent interactions between DnaJ, DnaK and GrpE are required for fully efficient folding. Also involved, together with DnaK and GrpE, in the DNA replication of plasmids through activation of initiation proteins.</text>
</comment>
<evidence type="ECO:0000256" key="3">
    <source>
        <dbReference type="ARBA" id="ARBA00022771"/>
    </source>
</evidence>
<dbReference type="InterPro" id="IPR001305">
    <property type="entry name" value="HSP_DnaJ_Cys-rich_dom"/>
</dbReference>
<dbReference type="InterPro" id="IPR018253">
    <property type="entry name" value="DnaJ_domain_CS"/>
</dbReference>
<name>A0A2M8LEX9_9BACT</name>
<feature type="binding site" evidence="9">
    <location>
        <position position="168"/>
    </location>
    <ligand>
        <name>Zn(2+)</name>
        <dbReference type="ChEBI" id="CHEBI:29105"/>
        <label>1</label>
    </ligand>
</feature>
<dbReference type="SUPFAM" id="SSF57938">
    <property type="entry name" value="DnaJ/Hsp40 cysteine-rich domain"/>
    <property type="match status" value="1"/>
</dbReference>
<feature type="domain" description="CR-type" evidence="13">
    <location>
        <begin position="152"/>
        <end position="234"/>
    </location>
</feature>
<dbReference type="Gene3D" id="2.10.230.10">
    <property type="entry name" value="Heat shock protein DnaJ, cysteine-rich domain"/>
    <property type="match status" value="1"/>
</dbReference>
<evidence type="ECO:0000256" key="9">
    <source>
        <dbReference type="HAMAP-Rule" id="MF_01152"/>
    </source>
</evidence>
<evidence type="ECO:0000259" key="12">
    <source>
        <dbReference type="PROSITE" id="PS50076"/>
    </source>
</evidence>
<dbReference type="Gene3D" id="2.60.260.20">
    <property type="entry name" value="Urease metallochaperone UreE, N-terminal domain"/>
    <property type="match status" value="2"/>
</dbReference>
<evidence type="ECO:0000259" key="13">
    <source>
        <dbReference type="PROSITE" id="PS51188"/>
    </source>
</evidence>
<dbReference type="InterPro" id="IPR036410">
    <property type="entry name" value="HSP_DnaJ_Cys-rich_dom_sf"/>
</dbReference>
<dbReference type="PROSITE" id="PS51188">
    <property type="entry name" value="ZF_CR"/>
    <property type="match status" value="1"/>
</dbReference>
<dbReference type="InterPro" id="IPR012724">
    <property type="entry name" value="DnaJ"/>
</dbReference>
<dbReference type="GO" id="GO:0008270">
    <property type="term" value="F:zinc ion binding"/>
    <property type="evidence" value="ECO:0007669"/>
    <property type="project" value="UniProtKB-UniRule"/>
</dbReference>
<keyword evidence="9" id="KW-0235">DNA replication</keyword>
<comment type="cofactor">
    <cofactor evidence="9">
        <name>Zn(2+)</name>
        <dbReference type="ChEBI" id="CHEBI:29105"/>
    </cofactor>
    <text evidence="9">Binds 2 Zn(2+) ions per monomer.</text>
</comment>
<dbReference type="Proteomes" id="UP000231152">
    <property type="component" value="Unassembled WGS sequence"/>
</dbReference>
<comment type="domain">
    <text evidence="9">The J domain is necessary and sufficient to stimulate DnaK ATPase activity. Zinc center 1 plays an important role in the autonomous, DnaK-independent chaperone activity of DnaJ. Zinc center 2 is essential for interaction with DnaK and for DnaJ activity.</text>
</comment>
<keyword evidence="2 9" id="KW-0677">Repeat</keyword>
<dbReference type="Pfam" id="PF00226">
    <property type="entry name" value="DnaJ"/>
    <property type="match status" value="1"/>
</dbReference>
<dbReference type="FunFam" id="2.60.260.20:FF:000005">
    <property type="entry name" value="Chaperone protein dnaJ 1, mitochondrial"/>
    <property type="match status" value="1"/>
</dbReference>
<gene>
    <name evidence="9 14" type="primary">dnaJ</name>
    <name evidence="14" type="ORF">COV04_01955</name>
</gene>
<dbReference type="InterPro" id="IPR001623">
    <property type="entry name" value="DnaJ_domain"/>
</dbReference>
<dbReference type="FunFam" id="2.10.230.10:FF:000002">
    <property type="entry name" value="Molecular chaperone DnaJ"/>
    <property type="match status" value="1"/>
</dbReference>
<feature type="binding site" evidence="9">
    <location>
        <position position="222"/>
    </location>
    <ligand>
        <name>Zn(2+)</name>
        <dbReference type="ChEBI" id="CHEBI:29105"/>
        <label>1</label>
    </ligand>
</feature>
<keyword evidence="9" id="KW-0963">Cytoplasm</keyword>
<dbReference type="FunFam" id="1.10.287.110:FF:000034">
    <property type="entry name" value="Chaperone protein DnaJ"/>
    <property type="match status" value="1"/>
</dbReference>
<evidence type="ECO:0000256" key="11">
    <source>
        <dbReference type="SAM" id="Coils"/>
    </source>
</evidence>
<keyword evidence="5 9" id="KW-0143">Chaperone</keyword>
<evidence type="ECO:0000256" key="6">
    <source>
        <dbReference type="ARBA" id="ARBA00053423"/>
    </source>
</evidence>
<keyword evidence="1 9" id="KW-0479">Metal-binding</keyword>
<dbReference type="NCBIfam" id="TIGR02349">
    <property type="entry name" value="DnaJ_bact"/>
    <property type="match status" value="1"/>
</dbReference>
<protein>
    <recommendedName>
        <fullName evidence="8 9">Chaperone protein DnaJ</fullName>
    </recommendedName>
</protein>